<gene>
    <name evidence="2" type="ORF">CUN67_08380</name>
</gene>
<accession>A0A6B9G926</accession>
<dbReference type="AlphaFoldDB" id="A0A6B9G926"/>
<dbReference type="Gene3D" id="3.30.70.2150">
    <property type="match status" value="3"/>
</dbReference>
<dbReference type="Proteomes" id="UP000502005">
    <property type="component" value="Chromosome"/>
</dbReference>
<dbReference type="GO" id="GO:0008237">
    <property type="term" value="F:metallopeptidase activity"/>
    <property type="evidence" value="ECO:0007669"/>
    <property type="project" value="InterPro"/>
</dbReference>
<protein>
    <recommendedName>
        <fullName evidence="1">N-acetylglucosamine binding protein A domain-containing protein</fullName>
    </recommendedName>
</protein>
<name>A0A6B9G926_PANCY</name>
<evidence type="ECO:0000259" key="1">
    <source>
        <dbReference type="Pfam" id="PF18416"/>
    </source>
</evidence>
<feature type="domain" description="N-acetylglucosamine binding protein A" evidence="1">
    <location>
        <begin position="607"/>
        <end position="696"/>
    </location>
</feature>
<dbReference type="Pfam" id="PF13582">
    <property type="entry name" value="Reprolysin_3"/>
    <property type="match status" value="1"/>
</dbReference>
<dbReference type="SUPFAM" id="SSF55486">
    <property type="entry name" value="Metalloproteases ('zincins'), catalytic domain"/>
    <property type="match status" value="1"/>
</dbReference>
<reference evidence="2 3" key="1">
    <citation type="submission" date="2017-11" db="EMBL/GenBank/DDBJ databases">
        <title>Genome sequence of Pantoea cypripedii NE1.</title>
        <authorList>
            <person name="Nascimento F.X."/>
        </authorList>
    </citation>
    <scope>NUCLEOTIDE SEQUENCE [LARGE SCALE GENOMIC DNA]</scope>
    <source>
        <strain evidence="2 3">NE1</strain>
    </source>
</reference>
<organism evidence="2 3">
    <name type="scientific">Pantoea cypripedii</name>
    <name type="common">Pectobacterium cypripedii</name>
    <name type="synonym">Erwinia cypripedii</name>
    <dbReference type="NCBI Taxonomy" id="55209"/>
    <lineage>
        <taxon>Bacteria</taxon>
        <taxon>Pseudomonadati</taxon>
        <taxon>Pseudomonadota</taxon>
        <taxon>Gammaproteobacteria</taxon>
        <taxon>Enterobacterales</taxon>
        <taxon>Erwiniaceae</taxon>
        <taxon>Pantoea</taxon>
    </lineage>
</organism>
<sequence length="703" mass="78304">MAAPQLFTVVDKEASVQEVARLQHLTQQYQDVNFISIDKALLENGASMFLFNNNEKKSGVEIHGTSLSKDSNGIQIWLGNSDDEKSTASFAMNNGKVTGSIRLNDGSYYEIFPVDENRQMLVKIDTSTLDTGDNDVIEDETAAHARAINQALSENESLNTATEQVRLRLLFVYTNQSRHWFSPDPILKAAQVNSELNKTYANSDTLVQFDVAGVLDTEMDESTMYSMLSQMQKTDTALGKKVAAKRAETRADLVVIISEAYQACGTAQKDKWATVVHTTCAVGVRALAHEIGHNFGLNHGEKELTWPRYAHGYRVPGYFSTIMSKRCGGCEAINHFSDPLKSYKNVPIGTATGNDAVRFIKERRFIMAAMYPDWKSQYVMNQGELPANQYFTVNLTNQQTNKNAILDHVITNPGKGNWPYELSVAVNNFFPKDVVAAGQLTEDGKVVPKNWSSYENNIWLHQDKLTTYNVDVERKTYALVRGNKWANVMPISGGDGLPADATMMLSIKDKASGQVLETYFFINGRQALGGTSWPHQLAQIVNRQQSANVIAGELKDGNFNTVTGSVYRNLLWFPLDKKNDMTAEFSILSAAENPWSKQENVFGDKFQTDLASGTEITVAVKNSSGAVVEQSRIAIPDDENGKYLSRYIWPAYLAHKINQSMTQIRLGGKQDDGSIKVVEGSQYLNDMWKKERANQTVVVTFNK</sequence>
<dbReference type="Pfam" id="PF18416">
    <property type="entry name" value="GbpA_2"/>
    <property type="match status" value="2"/>
</dbReference>
<evidence type="ECO:0000313" key="2">
    <source>
        <dbReference type="EMBL" id="QGY28945.1"/>
    </source>
</evidence>
<proteinExistence type="predicted"/>
<dbReference type="Gene3D" id="3.40.390.10">
    <property type="entry name" value="Collagenase (Catalytic Domain)"/>
    <property type="match status" value="1"/>
</dbReference>
<dbReference type="EMBL" id="CP024768">
    <property type="protein sequence ID" value="QGY28945.1"/>
    <property type="molecule type" value="Genomic_DNA"/>
</dbReference>
<feature type="domain" description="N-acetylglucosamine binding protein A" evidence="1">
    <location>
        <begin position="374"/>
        <end position="472"/>
    </location>
</feature>
<dbReference type="InterPro" id="IPR041029">
    <property type="entry name" value="GbpA_2"/>
</dbReference>
<evidence type="ECO:0000313" key="3">
    <source>
        <dbReference type="Proteomes" id="UP000502005"/>
    </source>
</evidence>
<dbReference type="InterPro" id="IPR024079">
    <property type="entry name" value="MetalloPept_cat_dom_sf"/>
</dbReference>